<organism evidence="2 3">
    <name type="scientific">Oryzias sinensis</name>
    <name type="common">Chinese medaka</name>
    <dbReference type="NCBI Taxonomy" id="183150"/>
    <lineage>
        <taxon>Eukaryota</taxon>
        <taxon>Metazoa</taxon>
        <taxon>Chordata</taxon>
        <taxon>Craniata</taxon>
        <taxon>Vertebrata</taxon>
        <taxon>Euteleostomi</taxon>
        <taxon>Actinopterygii</taxon>
        <taxon>Neopterygii</taxon>
        <taxon>Teleostei</taxon>
        <taxon>Neoteleostei</taxon>
        <taxon>Acanthomorphata</taxon>
        <taxon>Ovalentaria</taxon>
        <taxon>Atherinomorphae</taxon>
        <taxon>Beloniformes</taxon>
        <taxon>Adrianichthyidae</taxon>
        <taxon>Oryziinae</taxon>
        <taxon>Oryzias</taxon>
    </lineage>
</organism>
<accession>A0A8C7VAE1</accession>
<dbReference type="SUPFAM" id="SSF54403">
    <property type="entry name" value="Cystatin/monellin"/>
    <property type="match status" value="1"/>
</dbReference>
<name>A0A8C7VAE1_9TELE</name>
<dbReference type="InterPro" id="IPR046350">
    <property type="entry name" value="Cystatin_sf"/>
</dbReference>
<dbReference type="Ensembl" id="ENSOSIT00000000004.1">
    <property type="protein sequence ID" value="ENSOSIP00000000004.1"/>
    <property type="gene ID" value="ENSOSIG00000000004.1"/>
</dbReference>
<feature type="signal peptide" evidence="1">
    <location>
        <begin position="1"/>
        <end position="28"/>
    </location>
</feature>
<dbReference type="Proteomes" id="UP000694383">
    <property type="component" value="Unplaced"/>
</dbReference>
<evidence type="ECO:0000256" key="1">
    <source>
        <dbReference type="SAM" id="SignalP"/>
    </source>
</evidence>
<keyword evidence="3" id="KW-1185">Reference proteome</keyword>
<keyword evidence="1" id="KW-0732">Signal</keyword>
<protein>
    <submittedName>
        <fullName evidence="2">Uncharacterized protein</fullName>
    </submittedName>
</protein>
<reference evidence="2" key="1">
    <citation type="submission" date="2025-08" db="UniProtKB">
        <authorList>
            <consortium name="Ensembl"/>
        </authorList>
    </citation>
    <scope>IDENTIFICATION</scope>
</reference>
<dbReference type="AlphaFoldDB" id="A0A8C7VAE1"/>
<proteinExistence type="predicted"/>
<evidence type="ECO:0000313" key="2">
    <source>
        <dbReference type="Ensembl" id="ENSOSIP00000000004.1"/>
    </source>
</evidence>
<feature type="chain" id="PRO_5034281192" evidence="1">
    <location>
        <begin position="29"/>
        <end position="110"/>
    </location>
</feature>
<sequence length="110" mass="12286">MGAQGLYLPKMTGEICILGLLVLGCVHGAPVKKDLKPHSCDDPHAIKTAHVALTKINMDRNDGYIFSLHRLASVLCVYVLLKWMMECKKRERDCQVILTPTPPLPRVLHV</sequence>
<reference evidence="2" key="2">
    <citation type="submission" date="2025-09" db="UniProtKB">
        <authorList>
            <consortium name="Ensembl"/>
        </authorList>
    </citation>
    <scope>IDENTIFICATION</scope>
</reference>
<evidence type="ECO:0000313" key="3">
    <source>
        <dbReference type="Proteomes" id="UP000694383"/>
    </source>
</evidence>